<proteinExistence type="predicted"/>
<dbReference type="InterPro" id="IPR013087">
    <property type="entry name" value="Znf_C2H2_type"/>
</dbReference>
<dbReference type="InterPro" id="IPR036236">
    <property type="entry name" value="Znf_C2H2_sf"/>
</dbReference>
<evidence type="ECO:0000259" key="12">
    <source>
        <dbReference type="PROSITE" id="PS50157"/>
    </source>
</evidence>
<dbReference type="AlphaFoldDB" id="V4ANR2"/>
<keyword evidence="2" id="KW-0479">Metal-binding</keyword>
<keyword evidence="7" id="KW-0804">Transcription</keyword>
<dbReference type="CTD" id="20238152"/>
<reference evidence="13 14" key="1">
    <citation type="journal article" date="2013" name="Nature">
        <title>Insights into bilaterian evolution from three spiralian genomes.</title>
        <authorList>
            <person name="Simakov O."/>
            <person name="Marletaz F."/>
            <person name="Cho S.J."/>
            <person name="Edsinger-Gonzales E."/>
            <person name="Havlak P."/>
            <person name="Hellsten U."/>
            <person name="Kuo D.H."/>
            <person name="Larsson T."/>
            <person name="Lv J."/>
            <person name="Arendt D."/>
            <person name="Savage R."/>
            <person name="Osoegawa K."/>
            <person name="de Jong P."/>
            <person name="Grimwood J."/>
            <person name="Chapman J.A."/>
            <person name="Shapiro H."/>
            <person name="Aerts A."/>
            <person name="Otillar R.P."/>
            <person name="Terry A.Y."/>
            <person name="Boore J.L."/>
            <person name="Grigoriev I.V."/>
            <person name="Lindberg D.R."/>
            <person name="Seaver E.C."/>
            <person name="Weisblat D.A."/>
            <person name="Putnam N.H."/>
            <person name="Rokhsar D.S."/>
        </authorList>
    </citation>
    <scope>NUCLEOTIDE SEQUENCE [LARGE SCALE GENOMIC DNA]</scope>
</reference>
<dbReference type="Gene3D" id="3.30.160.60">
    <property type="entry name" value="Classic Zinc Finger"/>
    <property type="match status" value="4"/>
</dbReference>
<dbReference type="PROSITE" id="PS00028">
    <property type="entry name" value="ZINC_FINGER_C2H2_1"/>
    <property type="match status" value="5"/>
</dbReference>
<dbReference type="InterPro" id="IPR000210">
    <property type="entry name" value="BTB/POZ_dom"/>
</dbReference>
<dbReference type="Gene3D" id="3.30.710.10">
    <property type="entry name" value="Potassium Channel Kv1.1, Chain A"/>
    <property type="match status" value="1"/>
</dbReference>
<evidence type="ECO:0000256" key="1">
    <source>
        <dbReference type="ARBA" id="ARBA00004123"/>
    </source>
</evidence>
<dbReference type="SUPFAM" id="SSF57667">
    <property type="entry name" value="beta-beta-alpha zinc fingers"/>
    <property type="match status" value="3"/>
</dbReference>
<feature type="domain" description="C2H2-type" evidence="12">
    <location>
        <begin position="260"/>
        <end position="287"/>
    </location>
</feature>
<dbReference type="SMART" id="SM00355">
    <property type="entry name" value="ZnF_C2H2"/>
    <property type="match status" value="5"/>
</dbReference>
<dbReference type="Proteomes" id="UP000030746">
    <property type="component" value="Unassembled WGS sequence"/>
</dbReference>
<name>V4ANR2_LOTGI</name>
<accession>V4ANR2</accession>
<dbReference type="GO" id="GO:0001227">
    <property type="term" value="F:DNA-binding transcription repressor activity, RNA polymerase II-specific"/>
    <property type="evidence" value="ECO:0007669"/>
    <property type="project" value="TreeGrafter"/>
</dbReference>
<feature type="domain" description="C2H2-type" evidence="12">
    <location>
        <begin position="318"/>
        <end position="342"/>
    </location>
</feature>
<evidence type="ECO:0000259" key="11">
    <source>
        <dbReference type="PROSITE" id="PS50097"/>
    </source>
</evidence>
<dbReference type="HOGENOM" id="CLU_682539_0_0_1"/>
<keyword evidence="10" id="KW-0175">Coiled coil</keyword>
<dbReference type="GO" id="GO:0008270">
    <property type="term" value="F:zinc ion binding"/>
    <property type="evidence" value="ECO:0007669"/>
    <property type="project" value="UniProtKB-KW"/>
</dbReference>
<dbReference type="GO" id="GO:0005654">
    <property type="term" value="C:nucleoplasm"/>
    <property type="evidence" value="ECO:0007669"/>
    <property type="project" value="TreeGrafter"/>
</dbReference>
<keyword evidence="5" id="KW-0862">Zinc</keyword>
<feature type="non-terminal residue" evidence="13">
    <location>
        <position position="404"/>
    </location>
</feature>
<gene>
    <name evidence="13" type="ORF">LOTGIDRAFT_159792</name>
</gene>
<evidence type="ECO:0008006" key="15">
    <source>
        <dbReference type="Google" id="ProtNLM"/>
    </source>
</evidence>
<dbReference type="PROSITE" id="PS50097">
    <property type="entry name" value="BTB"/>
    <property type="match status" value="1"/>
</dbReference>
<feature type="domain" description="C2H2-type" evidence="12">
    <location>
        <begin position="345"/>
        <end position="372"/>
    </location>
</feature>
<protein>
    <recommendedName>
        <fullName evidence="15">BTB domain-containing protein</fullName>
    </recommendedName>
</protein>
<feature type="coiled-coil region" evidence="10">
    <location>
        <begin position="12"/>
        <end position="39"/>
    </location>
</feature>
<evidence type="ECO:0000256" key="2">
    <source>
        <dbReference type="ARBA" id="ARBA00022723"/>
    </source>
</evidence>
<feature type="domain" description="C2H2-type" evidence="12">
    <location>
        <begin position="288"/>
        <end position="315"/>
    </location>
</feature>
<dbReference type="OMA" id="RCEPCNM"/>
<evidence type="ECO:0000256" key="7">
    <source>
        <dbReference type="ARBA" id="ARBA00023163"/>
    </source>
</evidence>
<evidence type="ECO:0000256" key="6">
    <source>
        <dbReference type="ARBA" id="ARBA00023015"/>
    </source>
</evidence>
<dbReference type="FunFam" id="3.30.160.60:FF:000145">
    <property type="entry name" value="Zinc finger protein 574"/>
    <property type="match status" value="1"/>
</dbReference>
<dbReference type="Pfam" id="PF00096">
    <property type="entry name" value="zf-C2H2"/>
    <property type="match status" value="2"/>
</dbReference>
<dbReference type="KEGG" id="lgi:LOTGIDRAFT_159792"/>
<evidence type="ECO:0000256" key="9">
    <source>
        <dbReference type="PROSITE-ProRule" id="PRU00042"/>
    </source>
</evidence>
<dbReference type="RefSeq" id="XP_009052755.1">
    <property type="nucleotide sequence ID" value="XM_009054507.1"/>
</dbReference>
<dbReference type="PANTHER" id="PTHR24399:SF23">
    <property type="entry name" value="C2H2-TYPE DOMAIN-CONTAINING PROTEIN"/>
    <property type="match status" value="1"/>
</dbReference>
<keyword evidence="3" id="KW-0677">Repeat</keyword>
<evidence type="ECO:0000313" key="14">
    <source>
        <dbReference type="Proteomes" id="UP000030746"/>
    </source>
</evidence>
<evidence type="ECO:0000256" key="3">
    <source>
        <dbReference type="ARBA" id="ARBA00022737"/>
    </source>
</evidence>
<keyword evidence="8" id="KW-0539">Nucleus</keyword>
<evidence type="ECO:0000256" key="8">
    <source>
        <dbReference type="ARBA" id="ARBA00023242"/>
    </source>
</evidence>
<evidence type="ECO:0000256" key="4">
    <source>
        <dbReference type="ARBA" id="ARBA00022771"/>
    </source>
</evidence>
<dbReference type="GeneID" id="20238152"/>
<feature type="domain" description="BTB" evidence="11">
    <location>
        <begin position="73"/>
        <end position="136"/>
    </location>
</feature>
<dbReference type="Pfam" id="PF00651">
    <property type="entry name" value="BTB"/>
    <property type="match status" value="1"/>
</dbReference>
<keyword evidence="14" id="KW-1185">Reference proteome</keyword>
<evidence type="ECO:0000256" key="10">
    <source>
        <dbReference type="SAM" id="Coils"/>
    </source>
</evidence>
<sequence>MAEEQVPEEGMARNYEQELTELKEEFEKLQEHLSNVEVRYQTEIQETNKQKENDFAVQLMNVVTNLFGRSQYSDLKILLENGNELCVHKLVLLSRSNDWDVPDLDEVDVLDLKGIKYDVAYSMLKWVYTDQIEFEENKENLVEMLKLSTKFKLEPLQIRCQNFMIEIVNVDNCNTFYQAASETSAELLKDYCQEFLSKHQEILDIHDDLEQTNLTFPEIYRLQNQVGELDEDKIESLITVQEYNESVQLKKPKTTSKLPFACVICGLQFPNEAEFTSHGDVHTQSESFICKLCGHRFKTDAEVKLHLIQHSKKPVVKFVCNICHKPFTEKRSFIKHMRIHEGVGIKCEICNRIFMSKADLDRHHTVHTQEKPFKCSFCEKRFRLKPQMKTHLVLHTGEKRFECD</sequence>
<dbReference type="PROSITE" id="PS50157">
    <property type="entry name" value="ZINC_FINGER_C2H2_2"/>
    <property type="match status" value="5"/>
</dbReference>
<comment type="subcellular location">
    <subcellularLocation>
        <location evidence="1">Nucleus</location>
    </subcellularLocation>
</comment>
<dbReference type="OrthoDB" id="2306477at2759"/>
<dbReference type="SMART" id="SM00225">
    <property type="entry name" value="BTB"/>
    <property type="match status" value="1"/>
</dbReference>
<dbReference type="GO" id="GO:0000978">
    <property type="term" value="F:RNA polymerase II cis-regulatory region sequence-specific DNA binding"/>
    <property type="evidence" value="ECO:0007669"/>
    <property type="project" value="TreeGrafter"/>
</dbReference>
<dbReference type="PANTHER" id="PTHR24399">
    <property type="entry name" value="ZINC FINGER AND BTB DOMAIN-CONTAINING"/>
    <property type="match status" value="1"/>
</dbReference>
<dbReference type="InterPro" id="IPR011333">
    <property type="entry name" value="SKP1/BTB/POZ_sf"/>
</dbReference>
<organism evidence="13 14">
    <name type="scientific">Lottia gigantea</name>
    <name type="common">Giant owl limpet</name>
    <dbReference type="NCBI Taxonomy" id="225164"/>
    <lineage>
        <taxon>Eukaryota</taxon>
        <taxon>Metazoa</taxon>
        <taxon>Spiralia</taxon>
        <taxon>Lophotrochozoa</taxon>
        <taxon>Mollusca</taxon>
        <taxon>Gastropoda</taxon>
        <taxon>Patellogastropoda</taxon>
        <taxon>Lottioidea</taxon>
        <taxon>Lottiidae</taxon>
        <taxon>Lottia</taxon>
    </lineage>
</organism>
<evidence type="ECO:0000256" key="5">
    <source>
        <dbReference type="ARBA" id="ARBA00022833"/>
    </source>
</evidence>
<dbReference type="EMBL" id="KB201459">
    <property type="protein sequence ID" value="ESO96390.1"/>
    <property type="molecule type" value="Genomic_DNA"/>
</dbReference>
<feature type="domain" description="C2H2-type" evidence="12">
    <location>
        <begin position="373"/>
        <end position="400"/>
    </location>
</feature>
<dbReference type="STRING" id="225164.V4ANR2"/>
<dbReference type="SUPFAM" id="SSF54695">
    <property type="entry name" value="POZ domain"/>
    <property type="match status" value="1"/>
</dbReference>
<keyword evidence="6" id="KW-0805">Transcription regulation</keyword>
<evidence type="ECO:0000313" key="13">
    <source>
        <dbReference type="EMBL" id="ESO96390.1"/>
    </source>
</evidence>
<keyword evidence="4 9" id="KW-0863">Zinc-finger</keyword>